<dbReference type="AlphaFoldDB" id="N1WGF5"/>
<gene>
    <name evidence="1" type="ORF">LEP1GSC060_2304</name>
</gene>
<keyword evidence="2" id="KW-1185">Reference proteome</keyword>
<sequence length="236" mass="27084">MSFLRNQIDRLTDSPPKPSSKILSKVFSIFIIFVYSIIQISCSGKNLKLQGEPNRLAELPFYGGGFFVSASKIEKEDLEEIRKDLKNELASRIPKNGVEKWKELNALNGSEGIYILFQIVPETRVLPEFLDFQFSLNEKPPEKTWSYYVQTFTARVRNSRFSALPVYGTFGYPFYTVPPGVYPSGTVLYDSDVTAETEHIYRFLVRFPKDVSARNPQSKIFFQVVTPAKSILLFEY</sequence>
<name>N1WGF5_9LEPT</name>
<proteinExistence type="predicted"/>
<evidence type="ECO:0000313" key="1">
    <source>
        <dbReference type="EMBL" id="EMY79351.1"/>
    </source>
</evidence>
<organism evidence="1 2">
    <name type="scientific">Leptospira weilii serovar Ranarum str. ICFT</name>
    <dbReference type="NCBI Taxonomy" id="1218598"/>
    <lineage>
        <taxon>Bacteria</taxon>
        <taxon>Pseudomonadati</taxon>
        <taxon>Spirochaetota</taxon>
        <taxon>Spirochaetia</taxon>
        <taxon>Leptospirales</taxon>
        <taxon>Leptospiraceae</taxon>
        <taxon>Leptospira</taxon>
    </lineage>
</organism>
<protein>
    <submittedName>
        <fullName evidence="1">Uncharacterized protein</fullName>
    </submittedName>
</protein>
<evidence type="ECO:0000313" key="2">
    <source>
        <dbReference type="Proteomes" id="UP000012313"/>
    </source>
</evidence>
<dbReference type="OrthoDB" id="335481at2"/>
<dbReference type="RefSeq" id="WP_002995046.1">
    <property type="nucleotide sequence ID" value="NZ_AOHC02000012.1"/>
</dbReference>
<dbReference type="STRING" id="1218598.LEP1GSC060_2304"/>
<comment type="caution">
    <text evidence="1">The sequence shown here is derived from an EMBL/GenBank/DDBJ whole genome shotgun (WGS) entry which is preliminary data.</text>
</comment>
<accession>N1WGF5</accession>
<dbReference type="EMBL" id="AOHC02000012">
    <property type="protein sequence ID" value="EMY79351.1"/>
    <property type="molecule type" value="Genomic_DNA"/>
</dbReference>
<dbReference type="Proteomes" id="UP000012313">
    <property type="component" value="Unassembled WGS sequence"/>
</dbReference>
<reference evidence="1" key="1">
    <citation type="submission" date="2013-03" db="EMBL/GenBank/DDBJ databases">
        <authorList>
            <person name="Harkins D.M."/>
            <person name="Durkin A.S."/>
            <person name="Brinkac L.M."/>
            <person name="Haft D.H."/>
            <person name="Selengut J.D."/>
            <person name="Sanka R."/>
            <person name="DePew J."/>
            <person name="Purushe J."/>
            <person name="Hartskeerl R.A."/>
            <person name="Ahmed A."/>
            <person name="van der Linden H."/>
            <person name="Goris M.G.A."/>
            <person name="Vinetz J.M."/>
            <person name="Sutton G.G."/>
            <person name="Nierman W.C."/>
            <person name="Fouts D.E."/>
        </authorList>
    </citation>
    <scope>NUCLEOTIDE SEQUENCE [LARGE SCALE GENOMIC DNA]</scope>
    <source>
        <strain evidence="1">ICFT</strain>
    </source>
</reference>